<sequence>MHVSFQTVNNKSTPHICGAFDESNEQNYIHFFKKLLSV</sequence>
<protein>
    <submittedName>
        <fullName evidence="1">Uncharacterized protein</fullName>
    </submittedName>
</protein>
<accession>L7VT07</accession>
<evidence type="ECO:0000313" key="1">
    <source>
        <dbReference type="EMBL" id="AGC72262.1"/>
    </source>
</evidence>
<reference evidence="1" key="1">
    <citation type="submission" date="2012-09" db="EMBL/GenBank/DDBJ databases">
        <title>Metagenomic Characterization of a Microbial Community in Wastewater Detects High Levels of Antibiotic Resistance.</title>
        <authorList>
            <person name="Abrams M."/>
            <person name="Caldwell A."/>
            <person name="Vandaei E."/>
            <person name="Lee W."/>
            <person name="Perrott J."/>
            <person name="Khan S.Y."/>
            <person name="Ta J."/>
            <person name="Romero D."/>
            <person name="Nguyen V."/>
            <person name="Pourmand N."/>
            <person name="Ouverney C.C."/>
        </authorList>
    </citation>
    <scope>NUCLEOTIDE SEQUENCE</scope>
</reference>
<dbReference type="EMBL" id="JX649897">
    <property type="protein sequence ID" value="AGC72262.1"/>
    <property type="molecule type" value="Genomic_DNA"/>
</dbReference>
<organism evidence="1">
    <name type="scientific">uncultured bacterium A1Q1_fos_1266</name>
    <dbReference type="NCBI Taxonomy" id="1256546"/>
    <lineage>
        <taxon>Bacteria</taxon>
        <taxon>environmental samples</taxon>
    </lineage>
</organism>
<proteinExistence type="predicted"/>
<name>L7VT07_9BACT</name>
<dbReference type="AlphaFoldDB" id="L7VT07"/>